<dbReference type="EMBL" id="CP059322">
    <property type="protein sequence ID" value="QLQ37220.1"/>
    <property type="molecule type" value="Genomic_DNA"/>
</dbReference>
<evidence type="ECO:0000313" key="2">
    <source>
        <dbReference type="EMBL" id="QLQ37220.1"/>
    </source>
</evidence>
<dbReference type="RefSeq" id="WP_181569712.1">
    <property type="nucleotide sequence ID" value="NZ_CP059322.2"/>
</dbReference>
<evidence type="ECO:0000313" key="3">
    <source>
        <dbReference type="Proteomes" id="UP000510844"/>
    </source>
</evidence>
<proteinExistence type="predicted"/>
<keyword evidence="3" id="KW-1185">Reference proteome</keyword>
<protein>
    <submittedName>
        <fullName evidence="2">Imm10 family immunity protein</fullName>
    </submittedName>
</protein>
<dbReference type="InterPro" id="IPR028962">
    <property type="entry name" value="Imm10"/>
</dbReference>
<reference evidence="3" key="1">
    <citation type="submission" date="2020-07" db="EMBL/GenBank/DDBJ databases">
        <title>A new Micromonospora strain with potent antibiotic activity isolated from the microbiome of a mid-Atlantic deep-sea sponge.</title>
        <authorList>
            <person name="Back C.R."/>
            <person name="Stennett H.L."/>
            <person name="Williams S.E."/>
            <person name="Wang L."/>
            <person name="Ojeda Gomez J."/>
            <person name="Abdulle O.M."/>
            <person name="Duffy T."/>
            <person name="Hendry K.R."/>
            <person name="Powell D."/>
            <person name="Stach J.E."/>
            <person name="Essex-Lopresti A.E."/>
            <person name="Willis C.L."/>
            <person name="Curnow P."/>
            <person name="Race P.R."/>
        </authorList>
    </citation>
    <scope>NUCLEOTIDE SEQUENCE [LARGE SCALE GENOMIC DNA]</scope>
    <source>
        <strain evidence="3">28ISP2-46</strain>
    </source>
</reference>
<feature type="compositionally biased region" description="Basic and acidic residues" evidence="1">
    <location>
        <begin position="10"/>
        <end position="20"/>
    </location>
</feature>
<dbReference type="AlphaFoldDB" id="A0A7L6B6J1"/>
<dbReference type="Pfam" id="PF15588">
    <property type="entry name" value="Imm10"/>
    <property type="match status" value="1"/>
</dbReference>
<reference evidence="2 3" key="2">
    <citation type="journal article" date="2021" name="Mar. Drugs">
        <title>A New Micromonospora Strain with Antibiotic Activity Isolated from the Microbiome of a Mid-Atlantic Deep-Sea Sponge.</title>
        <authorList>
            <person name="Back C.R."/>
            <person name="Stennett H.L."/>
            <person name="Williams S.E."/>
            <person name="Wang L."/>
            <person name="Ojeda Gomez J."/>
            <person name="Abdulle O.M."/>
            <person name="Duffy T."/>
            <person name="Neal C."/>
            <person name="Mantell J."/>
            <person name="Jepson M.A."/>
            <person name="Hendry K.R."/>
            <person name="Powell D."/>
            <person name="Stach J.E.M."/>
            <person name="Essex-Lopresti A.E."/>
            <person name="Willis C.L."/>
            <person name="Curnow P."/>
            <person name="Race P.R."/>
        </authorList>
    </citation>
    <scope>NUCLEOTIDE SEQUENCE [LARGE SCALE GENOMIC DNA]</scope>
    <source>
        <strain evidence="2 3">28ISP2-46</strain>
    </source>
</reference>
<feature type="region of interest" description="Disordered" evidence="1">
    <location>
        <begin position="1"/>
        <end position="35"/>
    </location>
</feature>
<gene>
    <name evidence="2" type="ORF">H1D33_29040</name>
</gene>
<evidence type="ECO:0000256" key="1">
    <source>
        <dbReference type="SAM" id="MobiDB-lite"/>
    </source>
</evidence>
<sequence>MSEAAYGDGQDPRQDRRLEDDAMDTPHAYAPSTLRDVGEDDDGVYVIAVGETGDPESWQLALMECDEEAAEDPQEIALGCDTYCLVVDPGQATHYGGVLECEVAGTRLRLSLTSEAAAALALPADVSFGLSLTADQVALLKRGLARVLSSGRTNARPVLLQI</sequence>
<dbReference type="KEGG" id="mfeu:H1D33_29040"/>
<accession>A0A7L6B6J1</accession>
<dbReference type="Proteomes" id="UP000510844">
    <property type="component" value="Chromosome"/>
</dbReference>
<organism evidence="2 3">
    <name type="scientific">Micromonospora robiginosa</name>
    <dbReference type="NCBI Taxonomy" id="2749844"/>
    <lineage>
        <taxon>Bacteria</taxon>
        <taxon>Bacillati</taxon>
        <taxon>Actinomycetota</taxon>
        <taxon>Actinomycetes</taxon>
        <taxon>Micromonosporales</taxon>
        <taxon>Micromonosporaceae</taxon>
        <taxon>Micromonospora</taxon>
    </lineage>
</organism>
<name>A0A7L6B6J1_9ACTN</name>